<keyword evidence="1" id="KW-0175">Coiled coil</keyword>
<gene>
    <name evidence="3" type="ORF">HKW66_Vig0198710</name>
</gene>
<evidence type="ECO:0000256" key="1">
    <source>
        <dbReference type="SAM" id="Coils"/>
    </source>
</evidence>
<organism evidence="3 4">
    <name type="scientific">Phaseolus angularis</name>
    <name type="common">Azuki bean</name>
    <name type="synonym">Vigna angularis</name>
    <dbReference type="NCBI Taxonomy" id="3914"/>
    <lineage>
        <taxon>Eukaryota</taxon>
        <taxon>Viridiplantae</taxon>
        <taxon>Streptophyta</taxon>
        <taxon>Embryophyta</taxon>
        <taxon>Tracheophyta</taxon>
        <taxon>Spermatophyta</taxon>
        <taxon>Magnoliopsida</taxon>
        <taxon>eudicotyledons</taxon>
        <taxon>Gunneridae</taxon>
        <taxon>Pentapetalae</taxon>
        <taxon>rosids</taxon>
        <taxon>fabids</taxon>
        <taxon>Fabales</taxon>
        <taxon>Fabaceae</taxon>
        <taxon>Papilionoideae</taxon>
        <taxon>50 kb inversion clade</taxon>
        <taxon>NPAAA clade</taxon>
        <taxon>indigoferoid/millettioid clade</taxon>
        <taxon>Phaseoleae</taxon>
        <taxon>Vigna</taxon>
    </lineage>
</organism>
<dbReference type="EMBL" id="JABFOF010000003">
    <property type="protein sequence ID" value="KAG2401093.1"/>
    <property type="molecule type" value="Genomic_DNA"/>
</dbReference>
<accession>A0A8T0KS36</accession>
<feature type="coiled-coil region" evidence="1">
    <location>
        <begin position="494"/>
        <end position="571"/>
    </location>
</feature>
<proteinExistence type="predicted"/>
<feature type="domain" description="DUF7745" evidence="2">
    <location>
        <begin position="18"/>
        <end position="376"/>
    </location>
</feature>
<dbReference type="PANTHER" id="PTHR48154">
    <property type="entry name" value="PROTEIN, PUTATIVE-RELATED"/>
    <property type="match status" value="1"/>
</dbReference>
<comment type="caution">
    <text evidence="3">The sequence shown here is derived from an EMBL/GenBank/DDBJ whole genome shotgun (WGS) entry which is preliminary data.</text>
</comment>
<reference evidence="3 4" key="1">
    <citation type="submission" date="2020-05" db="EMBL/GenBank/DDBJ databases">
        <title>Vigna angularis (adzuki bean) Var. LongXiaoDou No. 4 denovo assembly.</title>
        <authorList>
            <person name="Xiang H."/>
        </authorList>
    </citation>
    <scope>NUCLEOTIDE SEQUENCE [LARGE SCALE GENOMIC DNA]</scope>
    <source>
        <tissue evidence="3">Leaf</tissue>
    </source>
</reference>
<dbReference type="InterPro" id="IPR056647">
    <property type="entry name" value="DUF7745"/>
</dbReference>
<feature type="coiled-coil region" evidence="1">
    <location>
        <begin position="396"/>
        <end position="455"/>
    </location>
</feature>
<dbReference type="Proteomes" id="UP000743370">
    <property type="component" value="Unassembled WGS sequence"/>
</dbReference>
<evidence type="ECO:0000259" key="2">
    <source>
        <dbReference type="Pfam" id="PF24924"/>
    </source>
</evidence>
<name>A0A8T0KS36_PHAAN</name>
<dbReference type="PANTHER" id="PTHR48154:SF1">
    <property type="entry name" value="PROTEIN, PUTATIVE-RELATED"/>
    <property type="match status" value="1"/>
</dbReference>
<dbReference type="AlphaFoldDB" id="A0A8T0KS36"/>
<sequence length="629" mass="73427">MLRNKSHLKTHGGNLTSLIKLGRRLKTIKRQTFKKRYGNLLSLMEVEVSSPAITAFAQYYDSPLRCFTFQDFQLAPTIEEFEHILGMPLEDTTPYQHLEHHASIATIAAIMKLHPKELEDRLVTRNQVRGLTQGFLEQHLHYLVEGEDWETFMDVLALTVYGIVLFPKVEGFVDYTAIDVFVAKKTRSENPVTAVLADVYGTMSFCHERKGKKILCCLSALYLWMTARLCKRSGDIRRPTEDPSHQGLKDKGGNEWAQFFASLNGGKVRWRLPWLETKPSIHYCSPFSNVPLIGTRYCINYNPILVQRQFGRPMKGAPSPEYLTTLFIYYEDGHFTEILRKVRSAWENVMRAEKDLRLGVMDDKINYHTWIWERVKEVKLPFKPIVHQLANEGPSQELESDEVKQLKIEMKKLREKNDRLGKELQTARNDLVDMRNDKEEKAQAYEEIVKSQKAERVYAFQLKQDLLTASKELAMRMEEKNSALEEGKQWRLLYEEAKRDKREALKRLREAQVQVEKARHEMKEMTLSFETDMNQERWKLAEAEEEHRSMIKQMEEYIEEQEEAVNHWKENFSQLAMLANGAIEDIPKMVLDAEATTHFCNPPPEIMLFINHCKLLVGEMKAFTTRARK</sequence>
<evidence type="ECO:0000313" key="4">
    <source>
        <dbReference type="Proteomes" id="UP000743370"/>
    </source>
</evidence>
<evidence type="ECO:0000313" key="3">
    <source>
        <dbReference type="EMBL" id="KAG2401093.1"/>
    </source>
</evidence>
<protein>
    <recommendedName>
        <fullName evidence="2">DUF7745 domain-containing protein</fullName>
    </recommendedName>
</protein>
<dbReference type="Pfam" id="PF24924">
    <property type="entry name" value="DUF7745"/>
    <property type="match status" value="1"/>
</dbReference>